<comment type="caution">
    <text evidence="1">The sequence shown here is derived from an EMBL/GenBank/DDBJ whole genome shotgun (WGS) entry which is preliminary data.</text>
</comment>
<reference evidence="1 2" key="1">
    <citation type="journal article" date="2020" name="Cell">
        <title>Large-Scale Comparative Analyses of Tick Genomes Elucidate Their Genetic Diversity and Vector Capacities.</title>
        <authorList>
            <consortium name="Tick Genome and Microbiome Consortium (TIGMIC)"/>
            <person name="Jia N."/>
            <person name="Wang J."/>
            <person name="Shi W."/>
            <person name="Du L."/>
            <person name="Sun Y."/>
            <person name="Zhan W."/>
            <person name="Jiang J.F."/>
            <person name="Wang Q."/>
            <person name="Zhang B."/>
            <person name="Ji P."/>
            <person name="Bell-Sakyi L."/>
            <person name="Cui X.M."/>
            <person name="Yuan T.T."/>
            <person name="Jiang B.G."/>
            <person name="Yang W.F."/>
            <person name="Lam T.T."/>
            <person name="Chang Q.C."/>
            <person name="Ding S.J."/>
            <person name="Wang X.J."/>
            <person name="Zhu J.G."/>
            <person name="Ruan X.D."/>
            <person name="Zhao L."/>
            <person name="Wei J.T."/>
            <person name="Ye R.Z."/>
            <person name="Que T.C."/>
            <person name="Du C.H."/>
            <person name="Zhou Y.H."/>
            <person name="Cheng J.X."/>
            <person name="Dai P.F."/>
            <person name="Guo W.B."/>
            <person name="Han X.H."/>
            <person name="Huang E.J."/>
            <person name="Li L.F."/>
            <person name="Wei W."/>
            <person name="Gao Y.C."/>
            <person name="Liu J.Z."/>
            <person name="Shao H.Z."/>
            <person name="Wang X."/>
            <person name="Wang C.C."/>
            <person name="Yang T.C."/>
            <person name="Huo Q.B."/>
            <person name="Li W."/>
            <person name="Chen H.Y."/>
            <person name="Chen S.E."/>
            <person name="Zhou L.G."/>
            <person name="Ni X.B."/>
            <person name="Tian J.H."/>
            <person name="Sheng Y."/>
            <person name="Liu T."/>
            <person name="Pan Y.S."/>
            <person name="Xia L.Y."/>
            <person name="Li J."/>
            <person name="Zhao F."/>
            <person name="Cao W.C."/>
        </authorList>
    </citation>
    <scope>NUCLEOTIDE SEQUENCE [LARGE SCALE GENOMIC DNA]</scope>
    <source>
        <strain evidence="1">Iper-2018</strain>
    </source>
</reference>
<evidence type="ECO:0000313" key="1">
    <source>
        <dbReference type="EMBL" id="KAG0428860.1"/>
    </source>
</evidence>
<accession>A0AC60Q7B8</accession>
<keyword evidence="2" id="KW-1185">Reference proteome</keyword>
<organism evidence="1 2">
    <name type="scientific">Ixodes persulcatus</name>
    <name type="common">Taiga tick</name>
    <dbReference type="NCBI Taxonomy" id="34615"/>
    <lineage>
        <taxon>Eukaryota</taxon>
        <taxon>Metazoa</taxon>
        <taxon>Ecdysozoa</taxon>
        <taxon>Arthropoda</taxon>
        <taxon>Chelicerata</taxon>
        <taxon>Arachnida</taxon>
        <taxon>Acari</taxon>
        <taxon>Parasitiformes</taxon>
        <taxon>Ixodida</taxon>
        <taxon>Ixodoidea</taxon>
        <taxon>Ixodidae</taxon>
        <taxon>Ixodinae</taxon>
        <taxon>Ixodes</taxon>
    </lineage>
</organism>
<dbReference type="Proteomes" id="UP000805193">
    <property type="component" value="Unassembled WGS sequence"/>
</dbReference>
<name>A0AC60Q7B8_IXOPE</name>
<gene>
    <name evidence="1" type="ORF">HPB47_024193</name>
</gene>
<evidence type="ECO:0000313" key="2">
    <source>
        <dbReference type="Proteomes" id="UP000805193"/>
    </source>
</evidence>
<protein>
    <submittedName>
        <fullName evidence="1">Uncharacterized protein</fullName>
    </submittedName>
</protein>
<proteinExistence type="predicted"/>
<sequence length="536" mass="59055">MRIFGVLAFCTHQNAHNNKMVDEMTSVSLEDVLVGNTPVYEYDEATSSYTVPAGPAVVVHAIFQVHSKSVSINWSVPGFVCQYSTAGVKKGLEGHTYLTLPEKSLVPHGTYSVHLKICEKNRCGNFTVSLYAKPGPTLCRVQFEADGAVEVFNVTRAMVRSCSVPTGSHPMTYQLFVGDDLVPITTVQHSPLLEFIVPPTNFSKICAQVCDRSGQCSLFCNSSLLTVPPSNDTDSLQIVYNTASKRYREGKKLESVVALLSTLSDKTVEAPSLVLDQLLGATFQSINTKHLQPGDISVVYQATKVLMERGNVTSSMLPKGQMVRFVSDQVTHIHHRFLNKDQVTIPSQTKPGVPDVVVTFHKNLRERFQMWRCGATKCQGVVLVVTVHQNNPFVESDVGTRMAPVVSLTFRTPYTGQEVKVRDVKEALSLQMRQTGNESKVPGKVLRCFRWNERDEEWTQRDMTMLGVKQRLVSCLATSTGSFTVFEVEDGLSTAAIAGIVVACLMSVFIIAAVMMFMVHKKQSTSSSKVADQGPQ</sequence>
<dbReference type="EMBL" id="JABSTQ010009473">
    <property type="protein sequence ID" value="KAG0428860.1"/>
    <property type="molecule type" value="Genomic_DNA"/>
</dbReference>